<accession>A0A8X8CW75</accession>
<dbReference type="EMBL" id="JAAWWB010000013">
    <property type="protein sequence ID" value="KAG6768725.1"/>
    <property type="molecule type" value="Genomic_DNA"/>
</dbReference>
<gene>
    <name evidence="1" type="ORF">POTOM_027654</name>
</gene>
<keyword evidence="2" id="KW-1185">Reference proteome</keyword>
<comment type="caution">
    <text evidence="1">The sequence shown here is derived from an EMBL/GenBank/DDBJ whole genome shotgun (WGS) entry which is preliminary data.</text>
</comment>
<sequence length="107" mass="12053">MNEHGVKESRIKMLVTESNKIDPEKPQYVFFSLVAKEGFEPSCSLENCSVSWLGPPQDAMKLTLMEVLQEILVVRSIAYESGNADFDLWYLLGIIRLVLGFKASQSP</sequence>
<dbReference type="AlphaFoldDB" id="A0A8X8CW75"/>
<evidence type="ECO:0000313" key="2">
    <source>
        <dbReference type="Proteomes" id="UP000886885"/>
    </source>
</evidence>
<organism evidence="1 2">
    <name type="scientific">Populus tomentosa</name>
    <name type="common">Chinese white poplar</name>
    <dbReference type="NCBI Taxonomy" id="118781"/>
    <lineage>
        <taxon>Eukaryota</taxon>
        <taxon>Viridiplantae</taxon>
        <taxon>Streptophyta</taxon>
        <taxon>Embryophyta</taxon>
        <taxon>Tracheophyta</taxon>
        <taxon>Spermatophyta</taxon>
        <taxon>Magnoliopsida</taxon>
        <taxon>eudicotyledons</taxon>
        <taxon>Gunneridae</taxon>
        <taxon>Pentapetalae</taxon>
        <taxon>rosids</taxon>
        <taxon>fabids</taxon>
        <taxon>Malpighiales</taxon>
        <taxon>Salicaceae</taxon>
        <taxon>Saliceae</taxon>
        <taxon>Populus</taxon>
    </lineage>
</organism>
<protein>
    <submittedName>
        <fullName evidence="1">Uncharacterized protein</fullName>
    </submittedName>
</protein>
<reference evidence="1" key="1">
    <citation type="journal article" date="2020" name="bioRxiv">
        <title>Hybrid origin of Populus tomentosa Carr. identified through genome sequencing and phylogenomic analysis.</title>
        <authorList>
            <person name="An X."/>
            <person name="Gao K."/>
            <person name="Chen Z."/>
            <person name="Li J."/>
            <person name="Yang X."/>
            <person name="Yang X."/>
            <person name="Zhou J."/>
            <person name="Guo T."/>
            <person name="Zhao T."/>
            <person name="Huang S."/>
            <person name="Miao D."/>
            <person name="Khan W.U."/>
            <person name="Rao P."/>
            <person name="Ye M."/>
            <person name="Lei B."/>
            <person name="Liao W."/>
            <person name="Wang J."/>
            <person name="Ji L."/>
            <person name="Li Y."/>
            <person name="Guo B."/>
            <person name="Mustafa N.S."/>
            <person name="Li S."/>
            <person name="Yun Q."/>
            <person name="Keller S.R."/>
            <person name="Mao J."/>
            <person name="Zhang R."/>
            <person name="Strauss S.H."/>
        </authorList>
    </citation>
    <scope>NUCLEOTIDE SEQUENCE</scope>
    <source>
        <strain evidence="1">GM15</strain>
        <tissue evidence="1">Leaf</tissue>
    </source>
</reference>
<proteinExistence type="predicted"/>
<dbReference type="Proteomes" id="UP000886885">
    <property type="component" value="Chromosome 7A"/>
</dbReference>
<evidence type="ECO:0000313" key="1">
    <source>
        <dbReference type="EMBL" id="KAG6768725.1"/>
    </source>
</evidence>
<name>A0A8X8CW75_POPTO</name>